<dbReference type="AlphaFoldDB" id="A0A0E9VF72"/>
<proteinExistence type="predicted"/>
<reference evidence="1" key="1">
    <citation type="submission" date="2014-11" db="EMBL/GenBank/DDBJ databases">
        <authorList>
            <person name="Amaro Gonzalez C."/>
        </authorList>
    </citation>
    <scope>NUCLEOTIDE SEQUENCE</scope>
</reference>
<organism evidence="1">
    <name type="scientific">Anguilla anguilla</name>
    <name type="common">European freshwater eel</name>
    <name type="synonym">Muraena anguilla</name>
    <dbReference type="NCBI Taxonomy" id="7936"/>
    <lineage>
        <taxon>Eukaryota</taxon>
        <taxon>Metazoa</taxon>
        <taxon>Chordata</taxon>
        <taxon>Craniata</taxon>
        <taxon>Vertebrata</taxon>
        <taxon>Euteleostomi</taxon>
        <taxon>Actinopterygii</taxon>
        <taxon>Neopterygii</taxon>
        <taxon>Teleostei</taxon>
        <taxon>Anguilliformes</taxon>
        <taxon>Anguillidae</taxon>
        <taxon>Anguilla</taxon>
    </lineage>
</organism>
<reference evidence="1" key="2">
    <citation type="journal article" date="2015" name="Fish Shellfish Immunol.">
        <title>Early steps in the European eel (Anguilla anguilla)-Vibrio vulnificus interaction in the gills: Role of the RtxA13 toxin.</title>
        <authorList>
            <person name="Callol A."/>
            <person name="Pajuelo D."/>
            <person name="Ebbesson L."/>
            <person name="Teles M."/>
            <person name="MacKenzie S."/>
            <person name="Amaro C."/>
        </authorList>
    </citation>
    <scope>NUCLEOTIDE SEQUENCE</scope>
</reference>
<evidence type="ECO:0000313" key="1">
    <source>
        <dbReference type="EMBL" id="JAH76115.1"/>
    </source>
</evidence>
<sequence>MSLCDHYPYNEYVYLTFQFFYEPYILKKIILSLD</sequence>
<accession>A0A0E9VF72</accession>
<dbReference type="EMBL" id="GBXM01032462">
    <property type="protein sequence ID" value="JAH76115.1"/>
    <property type="molecule type" value="Transcribed_RNA"/>
</dbReference>
<protein>
    <submittedName>
        <fullName evidence="1">Uncharacterized protein</fullName>
    </submittedName>
</protein>
<name>A0A0E9VF72_ANGAN</name>